<sequence>MNSTWNQILSSWANWVRFSLIRRLSTAYSSATTAVTRRIGWLTRSESHFSASSLMSEAYWPPSPMSKSMTWMKADPPRASRRAWLLVKWENMGMGEIPENALYPLMV</sequence>
<dbReference type="AlphaFoldDB" id="A0A2P5D346"/>
<reference evidence="2" key="1">
    <citation type="submission" date="2016-06" db="EMBL/GenBank/DDBJ databases">
        <title>Parallel loss of symbiosis genes in relatives of nitrogen-fixing non-legume Parasponia.</title>
        <authorList>
            <person name="Van Velzen R."/>
            <person name="Holmer R."/>
            <person name="Bu F."/>
            <person name="Rutten L."/>
            <person name="Van Zeijl A."/>
            <person name="Liu W."/>
            <person name="Santuari L."/>
            <person name="Cao Q."/>
            <person name="Sharma T."/>
            <person name="Shen D."/>
            <person name="Roswanjaya Y."/>
            <person name="Wardhani T."/>
            <person name="Kalhor M.S."/>
            <person name="Jansen J."/>
            <person name="Van den Hoogen J."/>
            <person name="Gungor B."/>
            <person name="Hartog M."/>
            <person name="Hontelez J."/>
            <person name="Verver J."/>
            <person name="Yang W.-C."/>
            <person name="Schijlen E."/>
            <person name="Repin R."/>
            <person name="Schilthuizen M."/>
            <person name="Schranz E."/>
            <person name="Heidstra R."/>
            <person name="Miyata K."/>
            <person name="Fedorova E."/>
            <person name="Kohlen W."/>
            <person name="Bisseling T."/>
            <person name="Smit S."/>
            <person name="Geurts R."/>
        </authorList>
    </citation>
    <scope>NUCLEOTIDE SEQUENCE [LARGE SCALE GENOMIC DNA]</scope>
    <source>
        <strain evidence="2">cv. WU1-14</strain>
    </source>
</reference>
<keyword evidence="2" id="KW-1185">Reference proteome</keyword>
<evidence type="ECO:0000313" key="1">
    <source>
        <dbReference type="EMBL" id="PON67720.1"/>
    </source>
</evidence>
<organism evidence="1 2">
    <name type="scientific">Parasponia andersonii</name>
    <name type="common">Sponia andersonii</name>
    <dbReference type="NCBI Taxonomy" id="3476"/>
    <lineage>
        <taxon>Eukaryota</taxon>
        <taxon>Viridiplantae</taxon>
        <taxon>Streptophyta</taxon>
        <taxon>Embryophyta</taxon>
        <taxon>Tracheophyta</taxon>
        <taxon>Spermatophyta</taxon>
        <taxon>Magnoliopsida</taxon>
        <taxon>eudicotyledons</taxon>
        <taxon>Gunneridae</taxon>
        <taxon>Pentapetalae</taxon>
        <taxon>rosids</taxon>
        <taxon>fabids</taxon>
        <taxon>Rosales</taxon>
        <taxon>Cannabaceae</taxon>
        <taxon>Parasponia</taxon>
    </lineage>
</organism>
<proteinExistence type="predicted"/>
<evidence type="ECO:0000313" key="2">
    <source>
        <dbReference type="Proteomes" id="UP000237105"/>
    </source>
</evidence>
<gene>
    <name evidence="1" type="ORF">PanWU01x14_101440</name>
</gene>
<protein>
    <submittedName>
        <fullName evidence="1">Uncharacterized protein</fullName>
    </submittedName>
</protein>
<dbReference type="EMBL" id="JXTB01000069">
    <property type="protein sequence ID" value="PON67720.1"/>
    <property type="molecule type" value="Genomic_DNA"/>
</dbReference>
<dbReference type="OrthoDB" id="10307911at2759"/>
<accession>A0A2P5D346</accession>
<comment type="caution">
    <text evidence="1">The sequence shown here is derived from an EMBL/GenBank/DDBJ whole genome shotgun (WGS) entry which is preliminary data.</text>
</comment>
<name>A0A2P5D346_PARAD</name>
<dbReference type="Proteomes" id="UP000237105">
    <property type="component" value="Unassembled WGS sequence"/>
</dbReference>